<proteinExistence type="predicted"/>
<protein>
    <submittedName>
        <fullName evidence="1">Uncharacterized protein</fullName>
    </submittedName>
</protein>
<name>A0ACD5TAU4_AVESA</name>
<sequence>MYQVIDHVTEGAAPRDSDASWRDVDIHLSLWFMATLTPELHRLVQGADGLAGTTCRRLHRFFLDNQSQRYLYLSKAFRNAPRGDMSIDTYASKLQALADDLDAIGHPVDDHDLALQFVDVLGKRYKLQAEILKTALLSFADCTSRLQLAEVTSDSEDNGAQVYAAHTGNRGPSGGGGGRGGLSRSPGGSSSIPGVSPNYSGNNPIPGFQHGAGQGQGRSSRYTSHQHLGGGQGGHVRGSPSYGGRGGHYGGRGGSHSSQQPWFGYFTPMGALFPPARLPWIPPNPSGVLGPRSGSHTQVYPAMLSGHQPQPSSSTRPPYSFDHNAMLHAAMSNNSSPQQPEWIMDSGATSHVTGPSHQDPSSSLQ</sequence>
<organism evidence="1 2">
    <name type="scientific">Avena sativa</name>
    <name type="common">Oat</name>
    <dbReference type="NCBI Taxonomy" id="4498"/>
    <lineage>
        <taxon>Eukaryota</taxon>
        <taxon>Viridiplantae</taxon>
        <taxon>Streptophyta</taxon>
        <taxon>Embryophyta</taxon>
        <taxon>Tracheophyta</taxon>
        <taxon>Spermatophyta</taxon>
        <taxon>Magnoliopsida</taxon>
        <taxon>Liliopsida</taxon>
        <taxon>Poales</taxon>
        <taxon>Poaceae</taxon>
        <taxon>BOP clade</taxon>
        <taxon>Pooideae</taxon>
        <taxon>Poodae</taxon>
        <taxon>Poeae</taxon>
        <taxon>Poeae Chloroplast Group 1 (Aveneae type)</taxon>
        <taxon>Aveninae</taxon>
        <taxon>Avena</taxon>
    </lineage>
</organism>
<keyword evidence="2" id="KW-1185">Reference proteome</keyword>
<reference evidence="1" key="1">
    <citation type="submission" date="2021-05" db="EMBL/GenBank/DDBJ databases">
        <authorList>
            <person name="Scholz U."/>
            <person name="Mascher M."/>
            <person name="Fiebig A."/>
        </authorList>
    </citation>
    <scope>NUCLEOTIDE SEQUENCE [LARGE SCALE GENOMIC DNA]</scope>
</reference>
<evidence type="ECO:0000313" key="2">
    <source>
        <dbReference type="Proteomes" id="UP001732700"/>
    </source>
</evidence>
<evidence type="ECO:0000313" key="1">
    <source>
        <dbReference type="EnsemblPlants" id="AVESA.00010b.r2.1AG0021680.1.CDS"/>
    </source>
</evidence>
<accession>A0ACD5TAU4</accession>
<reference evidence="1" key="2">
    <citation type="submission" date="2025-09" db="UniProtKB">
        <authorList>
            <consortium name="EnsemblPlants"/>
        </authorList>
    </citation>
    <scope>IDENTIFICATION</scope>
</reference>
<dbReference type="EnsemblPlants" id="AVESA.00010b.r2.1AG0021680.1">
    <property type="protein sequence ID" value="AVESA.00010b.r2.1AG0021680.1.CDS"/>
    <property type="gene ID" value="AVESA.00010b.r2.1AG0021680"/>
</dbReference>
<dbReference type="Proteomes" id="UP001732700">
    <property type="component" value="Chromosome 1A"/>
</dbReference>